<organism evidence="2 3">
    <name type="scientific">Manganibacter manganicus</name>
    <dbReference type="NCBI Taxonomy" id="1873176"/>
    <lineage>
        <taxon>Bacteria</taxon>
        <taxon>Pseudomonadati</taxon>
        <taxon>Pseudomonadota</taxon>
        <taxon>Alphaproteobacteria</taxon>
        <taxon>Hyphomicrobiales</taxon>
        <taxon>Phyllobacteriaceae</taxon>
        <taxon>Manganibacter</taxon>
    </lineage>
</organism>
<accession>A0A1V8RNU4</accession>
<dbReference type="InterPro" id="IPR029068">
    <property type="entry name" value="Glyas_Bleomycin-R_OHBP_Dase"/>
</dbReference>
<dbReference type="PANTHER" id="PTHR21366:SF22">
    <property type="entry name" value="VOC DOMAIN-CONTAINING PROTEIN"/>
    <property type="match status" value="1"/>
</dbReference>
<protein>
    <submittedName>
        <fullName evidence="2">Bleomycin resistance protein</fullName>
    </submittedName>
</protein>
<dbReference type="OrthoDB" id="9812656at2"/>
<evidence type="ECO:0000313" key="3">
    <source>
        <dbReference type="Proteomes" id="UP000191905"/>
    </source>
</evidence>
<dbReference type="Gene3D" id="3.10.180.10">
    <property type="entry name" value="2,3-Dihydroxybiphenyl 1,2-Dioxygenase, domain 1"/>
    <property type="match status" value="1"/>
</dbReference>
<keyword evidence="3" id="KW-1185">Reference proteome</keyword>
<dbReference type="InterPro" id="IPR004360">
    <property type="entry name" value="Glyas_Fos-R_dOase_dom"/>
</dbReference>
<sequence length="143" mass="15474">MQPSSILESALYVTDLAAAEAFYADVLGLECIAKVEDRHVFFRCGQGVLLLFNAEATRKPPAAGAKLPVPPHGTTGQGHLCFAASADEIERWKTVLEAKGVIVEADFEWPPKAGEASGGRSIYFRDPAGNSLEFAEPRIWVKN</sequence>
<dbReference type="Pfam" id="PF00903">
    <property type="entry name" value="Glyoxalase"/>
    <property type="match status" value="1"/>
</dbReference>
<dbReference type="STRING" id="1873176.BFN67_04350"/>
<evidence type="ECO:0000313" key="2">
    <source>
        <dbReference type="EMBL" id="OQM74860.1"/>
    </source>
</evidence>
<gene>
    <name evidence="2" type="ORF">BFN67_04350</name>
</gene>
<proteinExistence type="predicted"/>
<evidence type="ECO:0000259" key="1">
    <source>
        <dbReference type="PROSITE" id="PS51819"/>
    </source>
</evidence>
<dbReference type="AlphaFoldDB" id="A0A1V8RNU4"/>
<dbReference type="PANTHER" id="PTHR21366">
    <property type="entry name" value="GLYOXALASE FAMILY PROTEIN"/>
    <property type="match status" value="1"/>
</dbReference>
<dbReference type="SUPFAM" id="SSF54593">
    <property type="entry name" value="Glyoxalase/Bleomycin resistance protein/Dihydroxybiphenyl dioxygenase"/>
    <property type="match status" value="1"/>
</dbReference>
<comment type="caution">
    <text evidence="2">The sequence shown here is derived from an EMBL/GenBank/DDBJ whole genome shotgun (WGS) entry which is preliminary data.</text>
</comment>
<reference evidence="2 3" key="1">
    <citation type="journal article" date="2016" name="Int. J. Syst. Evol. Microbiol.">
        <title>Pseudaminobacter manganicus sp. nov., isolated from sludge of a manganese mine.</title>
        <authorList>
            <person name="Li J."/>
            <person name="Huang J."/>
            <person name="Liao S."/>
            <person name="Wang G."/>
        </authorList>
    </citation>
    <scope>NUCLEOTIDE SEQUENCE [LARGE SCALE GENOMIC DNA]</scope>
    <source>
        <strain evidence="2 3">JH-7</strain>
    </source>
</reference>
<dbReference type="EMBL" id="MDET01000023">
    <property type="protein sequence ID" value="OQM74860.1"/>
    <property type="molecule type" value="Genomic_DNA"/>
</dbReference>
<dbReference type="InterPro" id="IPR037523">
    <property type="entry name" value="VOC_core"/>
</dbReference>
<dbReference type="PROSITE" id="PS51819">
    <property type="entry name" value="VOC"/>
    <property type="match status" value="1"/>
</dbReference>
<dbReference type="Proteomes" id="UP000191905">
    <property type="component" value="Unassembled WGS sequence"/>
</dbReference>
<dbReference type="InterPro" id="IPR050383">
    <property type="entry name" value="GlyoxalaseI/FosfomycinResist"/>
</dbReference>
<feature type="domain" description="VOC" evidence="1">
    <location>
        <begin position="5"/>
        <end position="137"/>
    </location>
</feature>
<name>A0A1V8RNU4_9HYPH</name>
<dbReference type="RefSeq" id="WP_080920395.1">
    <property type="nucleotide sequence ID" value="NZ_MDET01000023.1"/>
</dbReference>